<comment type="caution">
    <text evidence="2">The sequence shown here is derived from an EMBL/GenBank/DDBJ whole genome shotgun (WGS) entry which is preliminary data.</text>
</comment>
<evidence type="ECO:0000313" key="3">
    <source>
        <dbReference type="Proteomes" id="UP000298284"/>
    </source>
</evidence>
<evidence type="ECO:0000256" key="1">
    <source>
        <dbReference type="SAM" id="MobiDB-lite"/>
    </source>
</evidence>
<gene>
    <name evidence="2" type="ORF">EU557_10660</name>
</gene>
<dbReference type="EMBL" id="SRKZ01000003">
    <property type="protein sequence ID" value="TGD80297.1"/>
    <property type="molecule type" value="Genomic_DNA"/>
</dbReference>
<reference evidence="2 3" key="1">
    <citation type="submission" date="2019-04" db="EMBL/GenBank/DDBJ databases">
        <authorList>
            <person name="Feng G."/>
            <person name="Zhang J."/>
            <person name="Zhu H."/>
        </authorList>
    </citation>
    <scope>NUCLEOTIDE SEQUENCE [LARGE SCALE GENOMIC DNA]</scope>
    <source>
        <strain evidence="2 3">JCM 19491</strain>
    </source>
</reference>
<sequence>MPALDTVTIGVQHTCSTTGGGAELRVTVRSTSSEGATSVFCSVQGADGTLQTLGSTGASATLKFGGVKDGEYTITGGDNTGLESEPRTYTVACGNVGTAESCDLSVTDLKVYQPTQAGATGSMSVQVATSAANYTVSVTRLSDNFTEQLAPIYTPGQFQAGAVPAGSYRFNFQDARGCKASVDVTINAASAPPVVVPPPPVPRWFAVGGLQPRPAYLATPVSSLHDSNFAPRIGLHVVVELRRDGQELPFARLRKTVRKEAEQVDISQALHTQLRPEARYPVGVVTHDADATLAFRARYREADQQGEGDWQEEDVVHYAVLSALPEFDPTTAYLASATTPAKPLSAFASGQAVAWNGLPLDVAVWLPTPRPATYAEFVYRDGLGRTLDVRSIELPASLPAGVTRVPLPLKPHAQASTVTFQLTDTARTSAPDELPPVRPEAHDYAIPDLNDNDYR</sequence>
<proteinExistence type="predicted"/>
<protein>
    <submittedName>
        <fullName evidence="2">Uncharacterized protein</fullName>
    </submittedName>
</protein>
<feature type="region of interest" description="Disordered" evidence="1">
    <location>
        <begin position="427"/>
        <end position="455"/>
    </location>
</feature>
<dbReference type="RefSeq" id="WP_135530452.1">
    <property type="nucleotide sequence ID" value="NZ_SRKZ01000003.1"/>
</dbReference>
<evidence type="ECO:0000313" key="2">
    <source>
        <dbReference type="EMBL" id="TGD80297.1"/>
    </source>
</evidence>
<name>A0A4Z0MM22_9BACT</name>
<dbReference type="OrthoDB" id="868495at2"/>
<organism evidence="2 3">
    <name type="scientific">Hymenobacter wooponensis</name>
    <dbReference type="NCBI Taxonomy" id="1525360"/>
    <lineage>
        <taxon>Bacteria</taxon>
        <taxon>Pseudomonadati</taxon>
        <taxon>Bacteroidota</taxon>
        <taxon>Cytophagia</taxon>
        <taxon>Cytophagales</taxon>
        <taxon>Hymenobacteraceae</taxon>
        <taxon>Hymenobacter</taxon>
    </lineage>
</organism>
<dbReference type="Proteomes" id="UP000298284">
    <property type="component" value="Unassembled WGS sequence"/>
</dbReference>
<accession>A0A4Z0MM22</accession>
<dbReference type="AlphaFoldDB" id="A0A4Z0MM22"/>
<keyword evidence="3" id="KW-1185">Reference proteome</keyword>